<dbReference type="Proteomes" id="UP001465447">
    <property type="component" value="Chromosome"/>
</dbReference>
<dbReference type="SUPFAM" id="SSF56784">
    <property type="entry name" value="HAD-like"/>
    <property type="match status" value="1"/>
</dbReference>
<dbReference type="InterPro" id="IPR036412">
    <property type="entry name" value="HAD-like_sf"/>
</dbReference>
<dbReference type="NCBIfam" id="TIGR01668">
    <property type="entry name" value="YqeG_hyp_ppase"/>
    <property type="match status" value="1"/>
</dbReference>
<dbReference type="InterPro" id="IPR023214">
    <property type="entry name" value="HAD_sf"/>
</dbReference>
<dbReference type="InterPro" id="IPR010021">
    <property type="entry name" value="PGPP1/Gep4"/>
</dbReference>
<dbReference type="Gene3D" id="3.40.50.1000">
    <property type="entry name" value="HAD superfamily/HAD-like"/>
    <property type="match status" value="1"/>
</dbReference>
<sequence length="177" mass="20376">MIKIIYPYAMIDSVFNIDFELLKAQGFKAIIFDIDATLVPHGADTTNEIDNLFYEIHRLGLKTLLLSNNSEERISEFNRNINALFIPMANKPNKMNFLKSVEMLDVKKDEILLIGDQLFTDILGANRAGIKSVLVKYLLHEGELNIGKKRKVEALLLKFYKIRKSYSARLQNIEKRV</sequence>
<dbReference type="PANTHER" id="PTHR19288">
    <property type="entry name" value="4-NITROPHENYLPHOSPHATASE-RELATED"/>
    <property type="match status" value="1"/>
</dbReference>
<dbReference type="AlphaFoldDB" id="A0AAU6RIR2"/>
<evidence type="ECO:0000313" key="2">
    <source>
        <dbReference type="Proteomes" id="UP001465447"/>
    </source>
</evidence>
<dbReference type="GO" id="GO:0008962">
    <property type="term" value="F:phosphatidylglycerophosphatase activity"/>
    <property type="evidence" value="ECO:0007669"/>
    <property type="project" value="InterPro"/>
</dbReference>
<dbReference type="GO" id="GO:0005737">
    <property type="term" value="C:cytoplasm"/>
    <property type="evidence" value="ECO:0007669"/>
    <property type="project" value="TreeGrafter"/>
</dbReference>
<dbReference type="PANTHER" id="PTHR19288:SF25">
    <property type="entry name" value="PHOSPHATIDYLGLYCEROPHOSPHATASE GEP4, MITOCHONDRIAL"/>
    <property type="match status" value="1"/>
</dbReference>
<organism evidence="1 2">
    <name type="scientific">Macrococcus psychrotolerans</name>
    <dbReference type="NCBI Taxonomy" id="3039389"/>
    <lineage>
        <taxon>Bacteria</taxon>
        <taxon>Bacillati</taxon>
        <taxon>Bacillota</taxon>
        <taxon>Bacilli</taxon>
        <taxon>Bacillales</taxon>
        <taxon>Staphylococcaceae</taxon>
        <taxon>Macrococcus</taxon>
    </lineage>
</organism>
<evidence type="ECO:0000313" key="1">
    <source>
        <dbReference type="EMBL" id="WZE70118.1"/>
    </source>
</evidence>
<name>A0AAU6RIR2_9STAP</name>
<dbReference type="EMBL" id="CP124591">
    <property type="protein sequence ID" value="WZE70118.1"/>
    <property type="molecule type" value="Genomic_DNA"/>
</dbReference>
<proteinExistence type="predicted"/>
<gene>
    <name evidence="1" type="ORF">QA539_06100</name>
</gene>
<keyword evidence="2" id="KW-1185">Reference proteome</keyword>
<protein>
    <submittedName>
        <fullName evidence="1">YqeG family HAD IIIA-type phosphatase</fullName>
    </submittedName>
</protein>
<dbReference type="NCBIfam" id="TIGR01549">
    <property type="entry name" value="HAD-SF-IA-v1"/>
    <property type="match status" value="1"/>
</dbReference>
<dbReference type="InterPro" id="IPR006439">
    <property type="entry name" value="HAD-SF_hydro_IA"/>
</dbReference>
<reference evidence="1 2" key="1">
    <citation type="submission" date="2023-04" db="EMBL/GenBank/DDBJ databases">
        <title>Macrococci isolated from food, foodproducing animals, and human clinical materials.</title>
        <authorList>
            <person name="Maslanova I."/>
            <person name="Svec P."/>
            <person name="Sedlacek I."/>
            <person name="Novakova D."/>
            <person name="Keller J.E."/>
            <person name="Schwendener S."/>
            <person name="Finstrlova A."/>
            <person name="Botka T."/>
            <person name="Kovarovic V."/>
            <person name="Petras P."/>
            <person name="Perreten V."/>
            <person name="Pantucek R."/>
        </authorList>
    </citation>
    <scope>NUCLEOTIDE SEQUENCE [LARGE SCALE GENOMIC DNA]</scope>
    <source>
        <strain evidence="1 2">CCM 8659</strain>
    </source>
</reference>
<accession>A0AAU6RIR2</accession>
<dbReference type="Pfam" id="PF13242">
    <property type="entry name" value="Hydrolase_like"/>
    <property type="match status" value="1"/>
</dbReference>
<dbReference type="KEGG" id="mpsh:QA539_06100"/>
<dbReference type="RefSeq" id="WP_419894976.1">
    <property type="nucleotide sequence ID" value="NZ_CP124591.1"/>
</dbReference>